<sequence length="284" mass="30270">MNLHELLSMADRVLSDQRGIQIPNVTAPSGCTYTSDISQGRQKTFSISSMFTGLVEEIGEVTELNPQDATGGTSLTITLPSSSKLLSDAILGDSIAINGVCLTATSITPSLPSFVVGIAPETLRLTNLGSLTTGSRVNLERAVRADTRMGGHFVQGHVDSIATISKITPDGNAVTLRFSPNNDEVMRHVVYKGFIALDGTSLTITAVNDAESWWEVMLISYTQEKVVLAQKKEGDSVNVEVDVLAKYAEKSMAGYLQSDEGALKPIVEKIVQNLVAQAMGAHSA</sequence>
<dbReference type="CDD" id="cd00402">
    <property type="entry name" value="Riboflavin_synthase_like"/>
    <property type="match status" value="1"/>
</dbReference>
<dbReference type="InterPro" id="IPR017938">
    <property type="entry name" value="Riboflavin_synthase-like_b-brl"/>
</dbReference>
<accession>A0ABR2V2X6</accession>
<dbReference type="InterPro" id="IPR001783">
    <property type="entry name" value="Lumazine-bd"/>
</dbReference>
<proteinExistence type="predicted"/>
<evidence type="ECO:0000259" key="3">
    <source>
        <dbReference type="PROSITE" id="PS51177"/>
    </source>
</evidence>
<gene>
    <name evidence="4" type="ORF">SUNI508_06216</name>
</gene>
<evidence type="ECO:0000256" key="2">
    <source>
        <dbReference type="PROSITE-ProRule" id="PRU00524"/>
    </source>
</evidence>
<dbReference type="InterPro" id="IPR026017">
    <property type="entry name" value="Lumazine-bd_dom"/>
</dbReference>
<dbReference type="PROSITE" id="PS51177">
    <property type="entry name" value="LUMAZINE_BIND"/>
    <property type="match status" value="2"/>
</dbReference>
<dbReference type="NCBIfam" id="NF006767">
    <property type="entry name" value="PRK09289.1"/>
    <property type="match status" value="1"/>
</dbReference>
<dbReference type="PANTHER" id="PTHR21098">
    <property type="entry name" value="RIBOFLAVIN SYNTHASE ALPHA CHAIN"/>
    <property type="match status" value="1"/>
</dbReference>
<comment type="caution">
    <text evidence="4">The sequence shown here is derived from an EMBL/GenBank/DDBJ whole genome shotgun (WGS) entry which is preliminary data.</text>
</comment>
<evidence type="ECO:0000256" key="1">
    <source>
        <dbReference type="ARBA" id="ARBA00022737"/>
    </source>
</evidence>
<feature type="repeat" description="Lumazine-binding" evidence="2">
    <location>
        <begin position="153"/>
        <end position="252"/>
    </location>
</feature>
<evidence type="ECO:0000313" key="5">
    <source>
        <dbReference type="Proteomes" id="UP001408356"/>
    </source>
</evidence>
<protein>
    <submittedName>
        <fullName evidence="4">Riboflavin synthase</fullName>
    </submittedName>
</protein>
<dbReference type="InterPro" id="IPR023366">
    <property type="entry name" value="ATP_synth_asu-like_sf"/>
</dbReference>
<dbReference type="SUPFAM" id="SSF63380">
    <property type="entry name" value="Riboflavin synthase domain-like"/>
    <property type="match status" value="2"/>
</dbReference>
<dbReference type="EMBL" id="JARVKF010000212">
    <property type="protein sequence ID" value="KAK9421071.1"/>
    <property type="molecule type" value="Genomic_DNA"/>
</dbReference>
<keyword evidence="1" id="KW-0677">Repeat</keyword>
<feature type="domain" description="Lumazine-binding" evidence="3">
    <location>
        <begin position="50"/>
        <end position="152"/>
    </location>
</feature>
<reference evidence="4 5" key="1">
    <citation type="journal article" date="2024" name="J. Plant Pathol.">
        <title>Sequence and assembly of the genome of Seiridium unicorne, isolate CBS 538.82, causal agent of cypress canker disease.</title>
        <authorList>
            <person name="Scali E."/>
            <person name="Rocca G.D."/>
            <person name="Danti R."/>
            <person name="Garbelotto M."/>
            <person name="Barberini S."/>
            <person name="Baroncelli R."/>
            <person name="Emiliani G."/>
        </authorList>
    </citation>
    <scope>NUCLEOTIDE SEQUENCE [LARGE SCALE GENOMIC DNA]</scope>
    <source>
        <strain evidence="4 5">BM-138-508</strain>
    </source>
</reference>
<dbReference type="PANTHER" id="PTHR21098:SF0">
    <property type="entry name" value="RIBOFLAVIN SYNTHASE"/>
    <property type="match status" value="1"/>
</dbReference>
<dbReference type="Proteomes" id="UP001408356">
    <property type="component" value="Unassembled WGS sequence"/>
</dbReference>
<name>A0ABR2V2X6_9PEZI</name>
<feature type="domain" description="Lumazine-binding" evidence="3">
    <location>
        <begin position="153"/>
        <end position="252"/>
    </location>
</feature>
<organism evidence="4 5">
    <name type="scientific">Seiridium unicorne</name>
    <dbReference type="NCBI Taxonomy" id="138068"/>
    <lineage>
        <taxon>Eukaryota</taxon>
        <taxon>Fungi</taxon>
        <taxon>Dikarya</taxon>
        <taxon>Ascomycota</taxon>
        <taxon>Pezizomycotina</taxon>
        <taxon>Sordariomycetes</taxon>
        <taxon>Xylariomycetidae</taxon>
        <taxon>Amphisphaeriales</taxon>
        <taxon>Sporocadaceae</taxon>
        <taxon>Seiridium</taxon>
    </lineage>
</organism>
<dbReference type="Pfam" id="PF00677">
    <property type="entry name" value="Lum_binding"/>
    <property type="match status" value="2"/>
</dbReference>
<dbReference type="NCBIfam" id="TIGR00187">
    <property type="entry name" value="ribE"/>
    <property type="match status" value="1"/>
</dbReference>
<keyword evidence="5" id="KW-1185">Reference proteome</keyword>
<dbReference type="Gene3D" id="2.40.30.20">
    <property type="match status" value="2"/>
</dbReference>
<feature type="repeat" description="Lumazine-binding" evidence="2">
    <location>
        <begin position="50"/>
        <end position="152"/>
    </location>
</feature>
<evidence type="ECO:0000313" key="4">
    <source>
        <dbReference type="EMBL" id="KAK9421071.1"/>
    </source>
</evidence>